<organism evidence="1 2">
    <name type="scientific">Eragrostis curvula</name>
    <name type="common">weeping love grass</name>
    <dbReference type="NCBI Taxonomy" id="38414"/>
    <lineage>
        <taxon>Eukaryota</taxon>
        <taxon>Viridiplantae</taxon>
        <taxon>Streptophyta</taxon>
        <taxon>Embryophyta</taxon>
        <taxon>Tracheophyta</taxon>
        <taxon>Spermatophyta</taxon>
        <taxon>Magnoliopsida</taxon>
        <taxon>Liliopsida</taxon>
        <taxon>Poales</taxon>
        <taxon>Poaceae</taxon>
        <taxon>PACMAD clade</taxon>
        <taxon>Chloridoideae</taxon>
        <taxon>Eragrostideae</taxon>
        <taxon>Eragrostidinae</taxon>
        <taxon>Eragrostis</taxon>
    </lineage>
</organism>
<dbReference type="AlphaFoldDB" id="A0A5J9TI84"/>
<evidence type="ECO:0000313" key="1">
    <source>
        <dbReference type="EMBL" id="TVU10994.1"/>
    </source>
</evidence>
<keyword evidence="2" id="KW-1185">Reference proteome</keyword>
<gene>
    <name evidence="1" type="ORF">EJB05_44552</name>
</gene>
<evidence type="ECO:0000313" key="2">
    <source>
        <dbReference type="Proteomes" id="UP000324897"/>
    </source>
</evidence>
<dbReference type="Proteomes" id="UP000324897">
    <property type="component" value="Chromosome 3"/>
</dbReference>
<accession>A0A5J9TI84</accession>
<comment type="caution">
    <text evidence="1">The sequence shown here is derived from an EMBL/GenBank/DDBJ whole genome shotgun (WGS) entry which is preliminary data.</text>
</comment>
<reference evidence="1 2" key="1">
    <citation type="journal article" date="2019" name="Sci. Rep.">
        <title>A high-quality genome of Eragrostis curvula grass provides insights into Poaceae evolution and supports new strategies to enhance forage quality.</title>
        <authorList>
            <person name="Carballo J."/>
            <person name="Santos B.A.C.M."/>
            <person name="Zappacosta D."/>
            <person name="Garbus I."/>
            <person name="Selva J.P."/>
            <person name="Gallo C.A."/>
            <person name="Diaz A."/>
            <person name="Albertini E."/>
            <person name="Caccamo M."/>
            <person name="Echenique V."/>
        </authorList>
    </citation>
    <scope>NUCLEOTIDE SEQUENCE [LARGE SCALE GENOMIC DNA]</scope>
    <source>
        <strain evidence="2">cv. Victoria</strain>
        <tissue evidence="1">Leaf</tissue>
    </source>
</reference>
<dbReference type="EMBL" id="RWGY01000039">
    <property type="protein sequence ID" value="TVU10994.1"/>
    <property type="molecule type" value="Genomic_DNA"/>
</dbReference>
<sequence length="184" mass="20909">MTEKCDGVARISLLGEVNRVSPVDNLKRRGAAIAGFGTDSWCNWQRTLAEELPPRVQSLGTTQFVEKLKKSFRLSHNQSTGLRPGPGRWSSHMGYGAAVYGWGKGSGVFSTCVRRDINGKLRNSIGRELMNFQMESFQNFSHERMNWHPKSILEEFKKNNGFAILRFGNKTRSRRTSRFPRAKL</sequence>
<protein>
    <submittedName>
        <fullName evidence="1">Uncharacterized protein</fullName>
    </submittedName>
</protein>
<name>A0A5J9TI84_9POAL</name>
<feature type="non-terminal residue" evidence="1">
    <location>
        <position position="1"/>
    </location>
</feature>
<proteinExistence type="predicted"/>
<dbReference type="Gramene" id="TVU10994">
    <property type="protein sequence ID" value="TVU10994"/>
    <property type="gene ID" value="EJB05_44552"/>
</dbReference>